<protein>
    <recommendedName>
        <fullName evidence="6">Spindle pole body component</fullName>
    </recommendedName>
</protein>
<dbReference type="Pfam" id="PF17681">
    <property type="entry name" value="GCP_N_terminal"/>
    <property type="match status" value="1"/>
</dbReference>
<dbReference type="PANTHER" id="PTHR19302">
    <property type="entry name" value="GAMMA TUBULIN COMPLEX PROTEIN"/>
    <property type="match status" value="1"/>
</dbReference>
<accession>A0A418DT63</accession>
<dbReference type="AlphaFoldDB" id="A0A418DT63"/>
<comment type="similarity">
    <text evidence="2 6">Belongs to the TUBGCP family.</text>
</comment>
<feature type="domain" description="Gamma tubulin complex component protein N-terminal" evidence="8">
    <location>
        <begin position="11"/>
        <end position="268"/>
    </location>
</feature>
<evidence type="ECO:0000256" key="3">
    <source>
        <dbReference type="ARBA" id="ARBA00022490"/>
    </source>
</evidence>
<dbReference type="InterPro" id="IPR041470">
    <property type="entry name" value="GCP_N"/>
</dbReference>
<evidence type="ECO:0000259" key="7">
    <source>
        <dbReference type="Pfam" id="PF04130"/>
    </source>
</evidence>
<dbReference type="GO" id="GO:0000278">
    <property type="term" value="P:mitotic cell cycle"/>
    <property type="evidence" value="ECO:0007669"/>
    <property type="project" value="TreeGrafter"/>
</dbReference>
<feature type="domain" description="Gamma tubulin complex component C-terminal" evidence="7">
    <location>
        <begin position="599"/>
        <end position="740"/>
    </location>
</feature>
<evidence type="ECO:0000256" key="2">
    <source>
        <dbReference type="ARBA" id="ARBA00010337"/>
    </source>
</evidence>
<evidence type="ECO:0000259" key="8">
    <source>
        <dbReference type="Pfam" id="PF17681"/>
    </source>
</evidence>
<dbReference type="Proteomes" id="UP000285712">
    <property type="component" value="Unassembled WGS sequence"/>
</dbReference>
<comment type="caution">
    <text evidence="9">The sequence shown here is derived from an EMBL/GenBank/DDBJ whole genome shotgun (WGS) entry which is preliminary data.</text>
</comment>
<name>A0A418DT63_APHAT</name>
<organism evidence="9 10">
    <name type="scientific">Aphanomyces astaci</name>
    <name type="common">Crayfish plague agent</name>
    <dbReference type="NCBI Taxonomy" id="112090"/>
    <lineage>
        <taxon>Eukaryota</taxon>
        <taxon>Sar</taxon>
        <taxon>Stramenopiles</taxon>
        <taxon>Oomycota</taxon>
        <taxon>Saprolegniomycetes</taxon>
        <taxon>Saprolegniales</taxon>
        <taxon>Verrucalvaceae</taxon>
        <taxon>Aphanomyces</taxon>
    </lineage>
</organism>
<dbReference type="GO" id="GO:0031122">
    <property type="term" value="P:cytoplasmic microtubule organization"/>
    <property type="evidence" value="ECO:0007669"/>
    <property type="project" value="TreeGrafter"/>
</dbReference>
<dbReference type="GO" id="GO:0000922">
    <property type="term" value="C:spindle pole"/>
    <property type="evidence" value="ECO:0007669"/>
    <property type="project" value="InterPro"/>
</dbReference>
<keyword evidence="3 6" id="KW-0963">Cytoplasm</keyword>
<evidence type="ECO:0000256" key="6">
    <source>
        <dbReference type="RuleBase" id="RU363050"/>
    </source>
</evidence>
<gene>
    <name evidence="9" type="ORF">DYB35_013497</name>
</gene>
<evidence type="ECO:0000313" key="9">
    <source>
        <dbReference type="EMBL" id="RHY99418.1"/>
    </source>
</evidence>
<keyword evidence="4 6" id="KW-0493">Microtubule</keyword>
<dbReference type="GO" id="GO:0005874">
    <property type="term" value="C:microtubule"/>
    <property type="evidence" value="ECO:0007669"/>
    <property type="project" value="UniProtKB-KW"/>
</dbReference>
<sequence>IVEPSTKKMHHELFLALLGVCGEVVVERTALQRENVTTFTFDELATPCLLSEGDRQVLLPLLHVGYCFRRLSKFAQPPLDTSRRDGSSIHPSLYVHSFRQSLSATLAVYEKHVASLEQEVLAKTDSSNLFPFARLLVDFQGELELFPFLCRLVDHIERKKLRGKGVLEMLQSHDRSGYPRVQACVQSYLCNAHRVFFRQMMSWMTAAHVVDPYGEFFITSPSSSSEYAVDLARVPLRYFPSELAEDVLFIGNAIKILGNNSQHHQAICSCLHSLASHRTWSTHVVRDELAKLRVTIASALGTRVVLQGEFIQWLARVKAFYLLGHGDFFHAVIDQASPVFANAPTIRSEQELNHGVWSVFQLDASSMSLRVPLQEFSFAFNQPHVLDDDPRVKCRGLVLLGSWDVQVAGLAAADSPLTCWFHHIQYISRSFRTSFSVVLVDPPPFNAPPSEVSLVLQSDGVHVAAASCPMDSSSNVIIPSTSPSLRLQFQFHSVQDGACHVTTRLFVYNDGSNDAPSLHDTCTHLKTAGSISVVVDYAADISGWRVHMNDRLCFEYSMNVLKQVDGLARRKGGMFVGLVLLPPITLVSWSCGRVAADEDPWQYVGLDMPVPWPVAPLLLTPATLVTYNHVFQLLFRLKRVQFALNRTWKLSRYHSQSCAILRHRVLFALSHVFVYFERDVVDVHFHECVAACAKSSDFDVVKKAHDTFVAQLVKRCYLYSATVMHAIDALIALGWDYCRHEPPHATRDATYLASTLRHLCAVLANTDAHPLVLVLDFNGFFTHG</sequence>
<dbReference type="GO" id="GO:0051225">
    <property type="term" value="P:spindle assembly"/>
    <property type="evidence" value="ECO:0007669"/>
    <property type="project" value="TreeGrafter"/>
</dbReference>
<dbReference type="Pfam" id="PF04130">
    <property type="entry name" value="GCP_C_terminal"/>
    <property type="match status" value="1"/>
</dbReference>
<reference evidence="9 10" key="1">
    <citation type="submission" date="2018-08" db="EMBL/GenBank/DDBJ databases">
        <title>Aphanomyces genome sequencing and annotation.</title>
        <authorList>
            <person name="Minardi D."/>
            <person name="Oidtmann B."/>
            <person name="Van Der Giezen M."/>
            <person name="Studholme D.J."/>
        </authorList>
    </citation>
    <scope>NUCLEOTIDE SEQUENCE [LARGE SCALE GENOMIC DNA]</scope>
    <source>
        <strain evidence="9 10">Sv</strain>
    </source>
</reference>
<dbReference type="InterPro" id="IPR042241">
    <property type="entry name" value="GCP_C_sf"/>
</dbReference>
<proteinExistence type="inferred from homology"/>
<dbReference type="InterPro" id="IPR040457">
    <property type="entry name" value="GCP_C"/>
</dbReference>
<dbReference type="GO" id="GO:0051321">
    <property type="term" value="P:meiotic cell cycle"/>
    <property type="evidence" value="ECO:0007669"/>
    <property type="project" value="TreeGrafter"/>
</dbReference>
<dbReference type="EMBL" id="QUTG01001511">
    <property type="protein sequence ID" value="RHY99418.1"/>
    <property type="molecule type" value="Genomic_DNA"/>
</dbReference>
<evidence type="ECO:0000256" key="1">
    <source>
        <dbReference type="ARBA" id="ARBA00004267"/>
    </source>
</evidence>
<feature type="non-terminal residue" evidence="9">
    <location>
        <position position="1"/>
    </location>
</feature>
<dbReference type="PANTHER" id="PTHR19302:SF27">
    <property type="entry name" value="GAMMA-TUBULIN COMPLEX COMPONENT 4"/>
    <property type="match status" value="1"/>
</dbReference>
<dbReference type="InterPro" id="IPR007259">
    <property type="entry name" value="GCP"/>
</dbReference>
<dbReference type="GO" id="GO:0051011">
    <property type="term" value="F:microtubule minus-end binding"/>
    <property type="evidence" value="ECO:0007669"/>
    <property type="project" value="TreeGrafter"/>
</dbReference>
<dbReference type="VEuPathDB" id="FungiDB:H257_18759"/>
<keyword evidence="5 6" id="KW-0206">Cytoskeleton</keyword>
<comment type="subcellular location">
    <subcellularLocation>
        <location evidence="1 6">Cytoplasm</location>
        <location evidence="1 6">Cytoskeleton</location>
        <location evidence="1 6">Microtubule organizing center</location>
    </subcellularLocation>
</comment>
<dbReference type="GO" id="GO:0043015">
    <property type="term" value="F:gamma-tubulin binding"/>
    <property type="evidence" value="ECO:0007669"/>
    <property type="project" value="InterPro"/>
</dbReference>
<evidence type="ECO:0000313" key="10">
    <source>
        <dbReference type="Proteomes" id="UP000285712"/>
    </source>
</evidence>
<dbReference type="Gene3D" id="1.20.120.1900">
    <property type="entry name" value="Gamma-tubulin complex, C-terminal domain"/>
    <property type="match status" value="1"/>
</dbReference>
<dbReference type="GO" id="GO:0007020">
    <property type="term" value="P:microtubule nucleation"/>
    <property type="evidence" value="ECO:0007669"/>
    <property type="project" value="InterPro"/>
</dbReference>
<evidence type="ECO:0000256" key="4">
    <source>
        <dbReference type="ARBA" id="ARBA00022701"/>
    </source>
</evidence>
<dbReference type="GO" id="GO:0000930">
    <property type="term" value="C:gamma-tubulin complex"/>
    <property type="evidence" value="ECO:0007669"/>
    <property type="project" value="TreeGrafter"/>
</dbReference>
<evidence type="ECO:0000256" key="5">
    <source>
        <dbReference type="ARBA" id="ARBA00023212"/>
    </source>
</evidence>